<dbReference type="Gene3D" id="2.60.40.680">
    <property type="match status" value="1"/>
</dbReference>
<dbReference type="AlphaFoldDB" id="A0A1F6W5S2"/>
<organism evidence="4 5">
    <name type="scientific">Candidatus Nomurabacteria bacterium RIFCSPHIGHO2_02_FULL_41_18</name>
    <dbReference type="NCBI Taxonomy" id="1801754"/>
    <lineage>
        <taxon>Bacteria</taxon>
        <taxon>Candidatus Nomuraibacteriota</taxon>
    </lineage>
</organism>
<evidence type="ECO:0000256" key="2">
    <source>
        <dbReference type="SAM" id="SignalP"/>
    </source>
</evidence>
<dbReference type="GO" id="GO:0000272">
    <property type="term" value="P:polysaccharide catabolic process"/>
    <property type="evidence" value="ECO:0007669"/>
    <property type="project" value="InterPro"/>
</dbReference>
<reference evidence="4 5" key="1">
    <citation type="journal article" date="2016" name="Nat. Commun.">
        <title>Thousands of microbial genomes shed light on interconnected biogeochemical processes in an aquifer system.</title>
        <authorList>
            <person name="Anantharaman K."/>
            <person name="Brown C.T."/>
            <person name="Hug L.A."/>
            <person name="Sharon I."/>
            <person name="Castelle C.J."/>
            <person name="Probst A.J."/>
            <person name="Thomas B.C."/>
            <person name="Singh A."/>
            <person name="Wilkins M.J."/>
            <person name="Karaoz U."/>
            <person name="Brodie E.L."/>
            <person name="Williams K.H."/>
            <person name="Hubbard S.S."/>
            <person name="Banfield J.F."/>
        </authorList>
    </citation>
    <scope>NUCLEOTIDE SEQUENCE [LARGE SCALE GENOMIC DNA]</scope>
</reference>
<proteinExistence type="predicted"/>
<dbReference type="STRING" id="1801754.A3D42_03060"/>
<feature type="compositionally biased region" description="Gly residues" evidence="1">
    <location>
        <begin position="416"/>
        <end position="427"/>
    </location>
</feature>
<dbReference type="GO" id="GO:0030246">
    <property type="term" value="F:carbohydrate binding"/>
    <property type="evidence" value="ECO:0007669"/>
    <property type="project" value="InterPro"/>
</dbReference>
<gene>
    <name evidence="4" type="ORF">A3D42_03060</name>
</gene>
<sequence>MNRITKIVLLAMLMFSGLFVLKATAAVTAVNSGDQIRVDIKTNSVSNLAGVQLNLSFNQNVLRYDRTTEGDFLKQGGASTIFLNTINTATPGLLKNIAVARIGGGANGSGTLVSVYFTAIGNGSPNLQLANVLLADPSGNSLPSSVVILNTTVIFSVPPSTLSISTPTISGITASSAIVSFSSNQAGNSRVIYCLSSNECEKSSPTDADLTLNHSISLNNLLSCVTYHVKALSQFSSLSGESERVSFTTLGCPGGSRVNEKTTARILSGAGGSVNLSRANHSIKLDISSGFDSKDADFQIHELDKDEFFSSIPQVSGKLRVAGPVYELKAIADNAISSFSKPITITMTYDQISLPSGIDPATLKIYRHDGFSWSPLENCNTSGNTITCTTTQFSSFAIFGDPSALSSSSTPPLPSSGGGGGGGGGGFISPAVTQTSSGCSSGNLFNTLTGQLCSTSVTGSSTSLIVGCGGGNLFSMVTGQSCTAGAGSSSVVSSSSYNFGSVTIRLGSRGEACKSWQRFFNDRISANLKVDGVCGRLTIATARKWQAMEGLTADGLLGTKSRIKATTGSR</sequence>
<dbReference type="InterPro" id="IPR036365">
    <property type="entry name" value="PGBD-like_sf"/>
</dbReference>
<feature type="chain" id="PRO_5009527327" description="Cohesin domain-containing protein" evidence="2">
    <location>
        <begin position="26"/>
        <end position="570"/>
    </location>
</feature>
<feature type="domain" description="Cohesin" evidence="3">
    <location>
        <begin position="26"/>
        <end position="152"/>
    </location>
</feature>
<dbReference type="Pfam" id="PF00963">
    <property type="entry name" value="Cohesin"/>
    <property type="match status" value="1"/>
</dbReference>
<accession>A0A1F6W5S2</accession>
<dbReference type="EMBL" id="MFUE01000016">
    <property type="protein sequence ID" value="OGI77278.1"/>
    <property type="molecule type" value="Genomic_DNA"/>
</dbReference>
<feature type="signal peptide" evidence="2">
    <location>
        <begin position="1"/>
        <end position="25"/>
    </location>
</feature>
<comment type="caution">
    <text evidence="4">The sequence shown here is derived from an EMBL/GenBank/DDBJ whole genome shotgun (WGS) entry which is preliminary data.</text>
</comment>
<evidence type="ECO:0000259" key="3">
    <source>
        <dbReference type="Pfam" id="PF00963"/>
    </source>
</evidence>
<dbReference type="InterPro" id="IPR002102">
    <property type="entry name" value="Cohesin_dom"/>
</dbReference>
<dbReference type="InterPro" id="IPR036366">
    <property type="entry name" value="PGBDSf"/>
</dbReference>
<evidence type="ECO:0000313" key="4">
    <source>
        <dbReference type="EMBL" id="OGI77278.1"/>
    </source>
</evidence>
<feature type="region of interest" description="Disordered" evidence="1">
    <location>
        <begin position="405"/>
        <end position="427"/>
    </location>
</feature>
<evidence type="ECO:0000256" key="1">
    <source>
        <dbReference type="SAM" id="MobiDB-lite"/>
    </source>
</evidence>
<dbReference type="Proteomes" id="UP000177777">
    <property type="component" value="Unassembled WGS sequence"/>
</dbReference>
<dbReference type="CDD" id="cd08547">
    <property type="entry name" value="Type_II_cohesin"/>
    <property type="match status" value="1"/>
</dbReference>
<keyword evidence="2" id="KW-0732">Signal</keyword>
<name>A0A1F6W5S2_9BACT</name>
<protein>
    <recommendedName>
        <fullName evidence="3">Cohesin domain-containing protein</fullName>
    </recommendedName>
</protein>
<evidence type="ECO:0000313" key="5">
    <source>
        <dbReference type="Proteomes" id="UP000177777"/>
    </source>
</evidence>
<dbReference type="SUPFAM" id="SSF49384">
    <property type="entry name" value="Carbohydrate-binding domain"/>
    <property type="match status" value="1"/>
</dbReference>
<dbReference type="InterPro" id="IPR008965">
    <property type="entry name" value="CBM2/CBM3_carb-bd_dom_sf"/>
</dbReference>
<dbReference type="Gene3D" id="1.10.101.10">
    <property type="entry name" value="PGBD-like superfamily/PGBD"/>
    <property type="match status" value="1"/>
</dbReference>
<dbReference type="SUPFAM" id="SSF47090">
    <property type="entry name" value="PGBD-like"/>
    <property type="match status" value="1"/>
</dbReference>